<feature type="region of interest" description="Disordered" evidence="1">
    <location>
        <begin position="41"/>
        <end position="62"/>
    </location>
</feature>
<keyword evidence="3" id="KW-1185">Reference proteome</keyword>
<dbReference type="Proteomes" id="UP001279642">
    <property type="component" value="Unassembled WGS sequence"/>
</dbReference>
<evidence type="ECO:0000256" key="1">
    <source>
        <dbReference type="SAM" id="MobiDB-lite"/>
    </source>
</evidence>
<sequence>MGFYVFKLDQIHVKNNRGKIPDTDLVTFSVFVDQVDRGHGTGTFPGLGPSAHSTPANAVRPNNKANMDNDWDIGPLEIDPGSSVHVVYTATNISDAELTSLTRKQQDEIELKLLGAIATAAIAALSGGSSLAGEGIAAAVGKGVAAALGAITDPVAWFIGYAPQGPCNGPVFSDAVQFNGSGLDNLAMAPLPLNPHITPRRPQYFLISFTRSYTDEATHDKQICGDIAETDVTFSILRMSFISVRWALNDRLPARFPAEIGAGLRHYADRQYGQPPATISVKSLLGLRP</sequence>
<gene>
    <name evidence="2" type="ORF">SMD27_12025</name>
</gene>
<evidence type="ECO:0000313" key="3">
    <source>
        <dbReference type="Proteomes" id="UP001279642"/>
    </source>
</evidence>
<evidence type="ECO:0000313" key="2">
    <source>
        <dbReference type="EMBL" id="MDY0883574.1"/>
    </source>
</evidence>
<organism evidence="2 3">
    <name type="scientific">Dongia soli</name>
    <dbReference type="NCBI Taxonomy" id="600628"/>
    <lineage>
        <taxon>Bacteria</taxon>
        <taxon>Pseudomonadati</taxon>
        <taxon>Pseudomonadota</taxon>
        <taxon>Alphaproteobacteria</taxon>
        <taxon>Rhodospirillales</taxon>
        <taxon>Dongiaceae</taxon>
        <taxon>Dongia</taxon>
    </lineage>
</organism>
<dbReference type="EMBL" id="JAXCLW010000002">
    <property type="protein sequence ID" value="MDY0883574.1"/>
    <property type="molecule type" value="Genomic_DNA"/>
</dbReference>
<protein>
    <submittedName>
        <fullName evidence="2">Uncharacterized protein</fullName>
    </submittedName>
</protein>
<accession>A0ABU5EBD2</accession>
<reference evidence="2 3" key="1">
    <citation type="journal article" date="2016" name="Antonie Van Leeuwenhoek">
        <title>Dongia soli sp. nov., isolated from soil from Dokdo, Korea.</title>
        <authorList>
            <person name="Kim D.U."/>
            <person name="Lee H."/>
            <person name="Kim H."/>
            <person name="Kim S.G."/>
            <person name="Ka J.O."/>
        </authorList>
    </citation>
    <scope>NUCLEOTIDE SEQUENCE [LARGE SCALE GENOMIC DNA]</scope>
    <source>
        <strain evidence="2 3">D78</strain>
    </source>
</reference>
<dbReference type="RefSeq" id="WP_320508604.1">
    <property type="nucleotide sequence ID" value="NZ_JAXCLW010000002.1"/>
</dbReference>
<name>A0ABU5EBD2_9PROT</name>
<comment type="caution">
    <text evidence="2">The sequence shown here is derived from an EMBL/GenBank/DDBJ whole genome shotgun (WGS) entry which is preliminary data.</text>
</comment>
<proteinExistence type="predicted"/>